<evidence type="ECO:0000256" key="7">
    <source>
        <dbReference type="PROSITE-ProRule" id="PRU00529"/>
    </source>
</evidence>
<dbReference type="PANTHER" id="PTHR47313">
    <property type="entry name" value="RIBOSOMAL RNA LARGE SUBUNIT METHYLTRANSFERASE K/L"/>
    <property type="match status" value="1"/>
</dbReference>
<evidence type="ECO:0000259" key="8">
    <source>
        <dbReference type="PROSITE" id="PS51165"/>
    </source>
</evidence>
<comment type="similarity">
    <text evidence="6">Belongs to the methyltransferase superfamily. RlmKL family.</text>
</comment>
<reference evidence="9 10" key="1">
    <citation type="submission" date="2019-03" db="EMBL/GenBank/DDBJ databases">
        <title>Genomic Encyclopedia of Type Strains, Phase IV (KMG-IV): sequencing the most valuable type-strain genomes for metagenomic binning, comparative biology and taxonomic classification.</title>
        <authorList>
            <person name="Goeker M."/>
        </authorList>
    </citation>
    <scope>NUCLEOTIDE SEQUENCE [LARGE SCALE GENOMIC DNA]</scope>
    <source>
        <strain evidence="9 10">DSM 16326</strain>
    </source>
</reference>
<comment type="catalytic activity">
    <reaction evidence="6">
        <text>guanosine(2069) in 23S rRNA + S-adenosyl-L-methionine = N(2)-methylguanosine(2069) in 23S rRNA + S-adenosyl-L-homocysteine + H(+)</text>
        <dbReference type="Rhea" id="RHEA:43772"/>
        <dbReference type="Rhea" id="RHEA-COMP:10688"/>
        <dbReference type="Rhea" id="RHEA-COMP:10689"/>
        <dbReference type="ChEBI" id="CHEBI:15378"/>
        <dbReference type="ChEBI" id="CHEBI:57856"/>
        <dbReference type="ChEBI" id="CHEBI:59789"/>
        <dbReference type="ChEBI" id="CHEBI:74269"/>
        <dbReference type="ChEBI" id="CHEBI:74481"/>
        <dbReference type="EC" id="2.1.1.264"/>
    </reaction>
</comment>
<dbReference type="EMBL" id="SOQX01000002">
    <property type="protein sequence ID" value="TDY02555.1"/>
    <property type="molecule type" value="Genomic_DNA"/>
</dbReference>
<dbReference type="AlphaFoldDB" id="A0A4V3H4B7"/>
<feature type="domain" description="THUMP" evidence="8">
    <location>
        <begin position="45"/>
        <end position="156"/>
    </location>
</feature>
<evidence type="ECO:0000256" key="3">
    <source>
        <dbReference type="ARBA" id="ARBA00022603"/>
    </source>
</evidence>
<dbReference type="EC" id="2.1.1.173" evidence="6"/>
<dbReference type="GO" id="GO:0070043">
    <property type="term" value="F:rRNA (guanine-N7-)-methyltransferase activity"/>
    <property type="evidence" value="ECO:0007669"/>
    <property type="project" value="UniProtKB-UniRule"/>
</dbReference>
<evidence type="ECO:0000256" key="6">
    <source>
        <dbReference type="HAMAP-Rule" id="MF_01858"/>
    </source>
</evidence>
<comment type="caution">
    <text evidence="9">The sequence shown here is derived from an EMBL/GenBank/DDBJ whole genome shotgun (WGS) entry which is preliminary data.</text>
</comment>
<dbReference type="GO" id="GO:0052915">
    <property type="term" value="F:23S rRNA (guanine(2445)-N(2))-methyltransferase activity"/>
    <property type="evidence" value="ECO:0007669"/>
    <property type="project" value="UniProtKB-UniRule"/>
</dbReference>
<dbReference type="Pfam" id="PF22020">
    <property type="entry name" value="RlmL_1st"/>
    <property type="match status" value="1"/>
</dbReference>
<dbReference type="InterPro" id="IPR019614">
    <property type="entry name" value="SAM-dep_methyl-trfase"/>
</dbReference>
<dbReference type="GO" id="GO:0003723">
    <property type="term" value="F:RNA binding"/>
    <property type="evidence" value="ECO:0007669"/>
    <property type="project" value="UniProtKB-UniRule"/>
</dbReference>
<dbReference type="SMART" id="SM00981">
    <property type="entry name" value="THUMP"/>
    <property type="match status" value="1"/>
</dbReference>
<dbReference type="Gene3D" id="3.40.50.150">
    <property type="entry name" value="Vaccinia Virus protein VP39"/>
    <property type="match status" value="2"/>
</dbReference>
<sequence>MSDYALFATAPLHLESLLAEELHALGIEQAQETRGGVRFRGTLEEAYRVCLWSRVANRVLLELDSFTADSPEALYRGVQQIDWREHFGIADTFAVQFQSNQSTITHSQYGALKAKDAVVDQFRERDGERPSVDTGWPDVRINVYVQRNRASVSLDLSGDSLHRRGYRRAGGAAPLKENLAAAILLRAGWPAIAREQGSLLDPMCGSGTLLIEGAWIAADIAPGLLREYWGFSGWRQHDPTLWQKLYAEAQQRREQGLARLPAIQGYDIDARAIDGARQNVQAAGLDAAIDLHCQSLQQLHPAADLKPGLVIVNPPYGERLGSDSDLPRVYQQLGQTLKQQFAGWQVALFTGNPELTGQLQLRSLRRHSLYNGPIECKLFHYQVDKQHDISPRGYPRPLTPAEFTDNARMLANRLQKNRKQLSRWLARENIHCYRLYDADMPEYALAIDVFEGDQRRVHVQEYAPPRSVDSAKARQRLREALGVILDSLQIDEQQLFFKVRQRQKGTAQYEKLAEQRHFYPVTENGCRFWVNFEDYLDTGLFLDHRLVRARLGELAAGGDFLNLFAYTGTATVYAAHGGARSTTTIDMSKTYLDWARRNLELNDLNGSEHRFIQRDCLEWLQQAVTAPQYDLIFLDPPSFSTSKRMQTNLDIQRDHIWLIRQCMKRLRKGGVLLFSTNLRNFKLDETALGALEITDIHRQTLPRDFERNPKIHHCWEFRHRHKSVLSLKQVDN</sequence>
<dbReference type="RefSeq" id="WP_134081633.1">
    <property type="nucleotide sequence ID" value="NZ_SOQX01000002.1"/>
</dbReference>
<keyword evidence="10" id="KW-1185">Reference proteome</keyword>
<evidence type="ECO:0000256" key="1">
    <source>
        <dbReference type="ARBA" id="ARBA00022490"/>
    </source>
</evidence>
<dbReference type="InterPro" id="IPR000241">
    <property type="entry name" value="RlmKL-like_Mtase"/>
</dbReference>
<protein>
    <recommendedName>
        <fullName evidence="6">Ribosomal RNA large subunit methyltransferase K/L</fullName>
    </recommendedName>
    <domain>
        <recommendedName>
            <fullName evidence="6">23S rRNA m2G2445 methyltransferase</fullName>
            <ecNumber evidence="6">2.1.1.173</ecNumber>
        </recommendedName>
        <alternativeName>
            <fullName evidence="6">rRNA (guanine-N(2)-)-methyltransferase RlmL</fullName>
        </alternativeName>
    </domain>
    <domain>
        <recommendedName>
            <fullName evidence="6">23S rRNA m7G2069 methyltransferase</fullName>
            <ecNumber evidence="6">2.1.1.264</ecNumber>
        </recommendedName>
        <alternativeName>
            <fullName evidence="6">rRNA (guanine-N(7)-)-methyltransferase RlmK</fullName>
        </alternativeName>
    </domain>
</protein>
<dbReference type="CDD" id="cd02440">
    <property type="entry name" value="AdoMet_MTases"/>
    <property type="match status" value="2"/>
</dbReference>
<organism evidence="9 10">
    <name type="scientific">Thiohalophilus thiocyanatoxydans</name>
    <dbReference type="NCBI Taxonomy" id="381308"/>
    <lineage>
        <taxon>Bacteria</taxon>
        <taxon>Pseudomonadati</taxon>
        <taxon>Pseudomonadota</taxon>
        <taxon>Gammaproteobacteria</taxon>
        <taxon>Thiohalomonadales</taxon>
        <taxon>Thiohalophilaceae</taxon>
        <taxon>Thiohalophilus</taxon>
    </lineage>
</organism>
<dbReference type="InterPro" id="IPR004114">
    <property type="entry name" value="THUMP_dom"/>
</dbReference>
<proteinExistence type="inferred from homology"/>
<dbReference type="Pfam" id="PF01170">
    <property type="entry name" value="UPF0020"/>
    <property type="match status" value="1"/>
</dbReference>
<dbReference type="OrthoDB" id="9809404at2"/>
<keyword evidence="4 6" id="KW-0808">Transferase</keyword>
<evidence type="ECO:0000256" key="4">
    <source>
        <dbReference type="ARBA" id="ARBA00022679"/>
    </source>
</evidence>
<comment type="function">
    <text evidence="6">Specifically methylates the guanine in position 2445 (m2G2445) and the guanine in position 2069 (m7G2069) of 23S rRNA.</text>
</comment>
<keyword evidence="7" id="KW-0694">RNA-binding</keyword>
<dbReference type="Gene3D" id="3.30.2130.30">
    <property type="match status" value="1"/>
</dbReference>
<keyword evidence="3 6" id="KW-0489">Methyltransferase</keyword>
<dbReference type="PROSITE" id="PS01261">
    <property type="entry name" value="UPF0020"/>
    <property type="match status" value="1"/>
</dbReference>
<dbReference type="PROSITE" id="PS51165">
    <property type="entry name" value="THUMP"/>
    <property type="match status" value="1"/>
</dbReference>
<dbReference type="InterPro" id="IPR017244">
    <property type="entry name" value="23SrRNA_methyltr_KL"/>
</dbReference>
<dbReference type="EC" id="2.1.1.264" evidence="6"/>
<accession>A0A4V3H4B7</accession>
<dbReference type="InterPro" id="IPR054170">
    <property type="entry name" value="RlmL_1st"/>
</dbReference>
<evidence type="ECO:0000256" key="5">
    <source>
        <dbReference type="ARBA" id="ARBA00022691"/>
    </source>
</evidence>
<dbReference type="Pfam" id="PF10672">
    <property type="entry name" value="Methyltrans_SAM"/>
    <property type="match status" value="1"/>
</dbReference>
<dbReference type="Gene3D" id="3.30.750.80">
    <property type="entry name" value="RNA methyltransferase domain (HRMD) like"/>
    <property type="match status" value="1"/>
</dbReference>
<keyword evidence="1 6" id="KW-0963">Cytoplasm</keyword>
<dbReference type="NCBIfam" id="NF008748">
    <property type="entry name" value="PRK11783.1"/>
    <property type="match status" value="1"/>
</dbReference>
<comment type="catalytic activity">
    <reaction evidence="6">
        <text>guanosine(2445) in 23S rRNA + S-adenosyl-L-methionine = N(2)-methylguanosine(2445) in 23S rRNA + S-adenosyl-L-homocysteine + H(+)</text>
        <dbReference type="Rhea" id="RHEA:42740"/>
        <dbReference type="Rhea" id="RHEA-COMP:10215"/>
        <dbReference type="Rhea" id="RHEA-COMP:10216"/>
        <dbReference type="ChEBI" id="CHEBI:15378"/>
        <dbReference type="ChEBI" id="CHEBI:57856"/>
        <dbReference type="ChEBI" id="CHEBI:59789"/>
        <dbReference type="ChEBI" id="CHEBI:74269"/>
        <dbReference type="ChEBI" id="CHEBI:74481"/>
        <dbReference type="EC" id="2.1.1.173"/>
    </reaction>
</comment>
<evidence type="ECO:0000313" key="9">
    <source>
        <dbReference type="EMBL" id="TDY02555.1"/>
    </source>
</evidence>
<gene>
    <name evidence="6" type="primary">rlmL</name>
    <name evidence="9" type="ORF">EDC23_0930</name>
</gene>
<dbReference type="Pfam" id="PF02926">
    <property type="entry name" value="THUMP"/>
    <property type="match status" value="1"/>
</dbReference>
<keyword evidence="2 6" id="KW-0698">rRNA processing</keyword>
<name>A0A4V3H4B7_9GAMM</name>
<dbReference type="GO" id="GO:0005737">
    <property type="term" value="C:cytoplasm"/>
    <property type="evidence" value="ECO:0007669"/>
    <property type="project" value="UniProtKB-SubCell"/>
</dbReference>
<dbReference type="Proteomes" id="UP000294914">
    <property type="component" value="Unassembled WGS sequence"/>
</dbReference>
<dbReference type="InterPro" id="IPR053943">
    <property type="entry name" value="RlmKL-like_Mtase_CS"/>
</dbReference>
<dbReference type="InterPro" id="IPR029063">
    <property type="entry name" value="SAM-dependent_MTases_sf"/>
</dbReference>
<dbReference type="HAMAP" id="MF_01858">
    <property type="entry name" value="23SrRNA_methyltr_KL"/>
    <property type="match status" value="1"/>
</dbReference>
<dbReference type="PANTHER" id="PTHR47313:SF1">
    <property type="entry name" value="RIBOSOMAL RNA LARGE SUBUNIT METHYLTRANSFERASE K_L"/>
    <property type="match status" value="1"/>
</dbReference>
<dbReference type="CDD" id="cd11715">
    <property type="entry name" value="THUMP_AdoMetMT"/>
    <property type="match status" value="1"/>
</dbReference>
<dbReference type="SUPFAM" id="SSF53335">
    <property type="entry name" value="S-adenosyl-L-methionine-dependent methyltransferases"/>
    <property type="match status" value="2"/>
</dbReference>
<dbReference type="InterPro" id="IPR002052">
    <property type="entry name" value="DNA_methylase_N6_adenine_CS"/>
</dbReference>
<dbReference type="PROSITE" id="PS00092">
    <property type="entry name" value="N6_MTASE"/>
    <property type="match status" value="1"/>
</dbReference>
<comment type="subcellular location">
    <subcellularLocation>
        <location evidence="6">Cytoplasm</location>
    </subcellularLocation>
</comment>
<dbReference type="PIRSF" id="PIRSF037618">
    <property type="entry name" value="RNA_Mtase_bacteria_prd"/>
    <property type="match status" value="1"/>
</dbReference>
<evidence type="ECO:0000256" key="2">
    <source>
        <dbReference type="ARBA" id="ARBA00022552"/>
    </source>
</evidence>
<keyword evidence="5 6" id="KW-0949">S-adenosyl-L-methionine</keyword>
<evidence type="ECO:0000313" key="10">
    <source>
        <dbReference type="Proteomes" id="UP000294914"/>
    </source>
</evidence>